<dbReference type="AlphaFoldDB" id="A0A9D9H1I1"/>
<evidence type="ECO:0000256" key="6">
    <source>
        <dbReference type="ARBA" id="ARBA00023027"/>
    </source>
</evidence>
<dbReference type="InterPro" id="IPR016205">
    <property type="entry name" value="Glycerol_DH"/>
</dbReference>
<dbReference type="CDD" id="cd08175">
    <property type="entry name" value="G1PDH"/>
    <property type="match status" value="1"/>
</dbReference>
<comment type="caution">
    <text evidence="10">The sequence shown here is derived from an EMBL/GenBank/DDBJ whole genome shotgun (WGS) entry which is preliminary data.</text>
</comment>
<reference evidence="10" key="1">
    <citation type="submission" date="2020-10" db="EMBL/GenBank/DDBJ databases">
        <authorList>
            <person name="Gilroy R."/>
        </authorList>
    </citation>
    <scope>NUCLEOTIDE SEQUENCE</scope>
    <source>
        <strain evidence="10">F6-4510</strain>
    </source>
</reference>
<evidence type="ECO:0000256" key="9">
    <source>
        <dbReference type="ARBA" id="ARBA00023264"/>
    </source>
</evidence>
<evidence type="ECO:0000313" key="11">
    <source>
        <dbReference type="Proteomes" id="UP000823611"/>
    </source>
</evidence>
<keyword evidence="6" id="KW-0520">NAD</keyword>
<keyword evidence="9" id="KW-1208">Phospholipid metabolism</keyword>
<dbReference type="Gene3D" id="3.40.50.1970">
    <property type="match status" value="1"/>
</dbReference>
<evidence type="ECO:0000313" key="10">
    <source>
        <dbReference type="EMBL" id="MBO8435320.1"/>
    </source>
</evidence>
<dbReference type="PANTHER" id="PTHR43616">
    <property type="entry name" value="GLYCEROL DEHYDROGENASE"/>
    <property type="match status" value="1"/>
</dbReference>
<gene>
    <name evidence="10" type="ORF">IAC55_08385</name>
</gene>
<dbReference type="SUPFAM" id="SSF56796">
    <property type="entry name" value="Dehydroquinate synthase-like"/>
    <property type="match status" value="1"/>
</dbReference>
<evidence type="ECO:0000256" key="7">
    <source>
        <dbReference type="ARBA" id="ARBA00023098"/>
    </source>
</evidence>
<keyword evidence="3" id="KW-0479">Metal-binding</keyword>
<name>A0A9D9H1I1_9FIRM</name>
<keyword evidence="8" id="KW-0594">Phospholipid biosynthesis</keyword>
<dbReference type="EMBL" id="JADIMX010000164">
    <property type="protein sequence ID" value="MBO8435320.1"/>
    <property type="molecule type" value="Genomic_DNA"/>
</dbReference>
<keyword evidence="2" id="KW-0444">Lipid biosynthesis</keyword>
<evidence type="ECO:0000256" key="3">
    <source>
        <dbReference type="ARBA" id="ARBA00022723"/>
    </source>
</evidence>
<dbReference type="Gene3D" id="1.20.1090.10">
    <property type="entry name" value="Dehydroquinate synthase-like - alpha domain"/>
    <property type="match status" value="1"/>
</dbReference>
<protein>
    <submittedName>
        <fullName evidence="10">Sn-glycerol-1-phosphate dehydrogenase</fullName>
    </submittedName>
</protein>
<evidence type="ECO:0000256" key="4">
    <source>
        <dbReference type="ARBA" id="ARBA00022857"/>
    </source>
</evidence>
<dbReference type="GO" id="GO:0008654">
    <property type="term" value="P:phospholipid biosynthetic process"/>
    <property type="evidence" value="ECO:0007669"/>
    <property type="project" value="UniProtKB-KW"/>
</dbReference>
<dbReference type="GO" id="GO:0016614">
    <property type="term" value="F:oxidoreductase activity, acting on CH-OH group of donors"/>
    <property type="evidence" value="ECO:0007669"/>
    <property type="project" value="InterPro"/>
</dbReference>
<keyword evidence="4" id="KW-0521">NADP</keyword>
<dbReference type="PANTHER" id="PTHR43616:SF5">
    <property type="entry name" value="GLYCEROL DEHYDROGENASE 1"/>
    <property type="match status" value="1"/>
</dbReference>
<reference evidence="10" key="2">
    <citation type="journal article" date="2021" name="PeerJ">
        <title>Extensive microbial diversity within the chicken gut microbiome revealed by metagenomics and culture.</title>
        <authorList>
            <person name="Gilroy R."/>
            <person name="Ravi A."/>
            <person name="Getino M."/>
            <person name="Pursley I."/>
            <person name="Horton D.L."/>
            <person name="Alikhan N.F."/>
            <person name="Baker D."/>
            <person name="Gharbi K."/>
            <person name="Hall N."/>
            <person name="Watson M."/>
            <person name="Adriaenssens E.M."/>
            <person name="Foster-Nyarko E."/>
            <person name="Jarju S."/>
            <person name="Secka A."/>
            <person name="Antonio M."/>
            <person name="Oren A."/>
            <person name="Chaudhuri R.R."/>
            <person name="La Ragione R."/>
            <person name="Hildebrand F."/>
            <person name="Pallen M.J."/>
        </authorList>
    </citation>
    <scope>NUCLEOTIDE SEQUENCE</scope>
    <source>
        <strain evidence="10">F6-4510</strain>
    </source>
</reference>
<dbReference type="InterPro" id="IPR032837">
    <property type="entry name" value="G1PDH"/>
</dbReference>
<evidence type="ECO:0000256" key="5">
    <source>
        <dbReference type="ARBA" id="ARBA00023002"/>
    </source>
</evidence>
<evidence type="ECO:0000256" key="8">
    <source>
        <dbReference type="ARBA" id="ARBA00023209"/>
    </source>
</evidence>
<keyword evidence="7" id="KW-0443">Lipid metabolism</keyword>
<organism evidence="10 11">
    <name type="scientific">Candidatus Fimicola merdigallinarum</name>
    <dbReference type="NCBI Taxonomy" id="2840819"/>
    <lineage>
        <taxon>Bacteria</taxon>
        <taxon>Bacillati</taxon>
        <taxon>Bacillota</taxon>
        <taxon>Clostridia</taxon>
        <taxon>Lachnospirales</taxon>
        <taxon>Lachnospiraceae</taxon>
        <taxon>Lachnospiraceae incertae sedis</taxon>
        <taxon>Candidatus Fimicola</taxon>
    </lineage>
</organism>
<evidence type="ECO:0000256" key="1">
    <source>
        <dbReference type="ARBA" id="ARBA00022490"/>
    </source>
</evidence>
<accession>A0A9D9H1I1</accession>
<dbReference type="Proteomes" id="UP000823611">
    <property type="component" value="Unassembled WGS sequence"/>
</dbReference>
<proteinExistence type="predicted"/>
<keyword evidence="5" id="KW-0560">Oxidoreductase</keyword>
<sequence length="454" mass="50560">MKIKVNENTEVELLKKHSFECSCGKKHEMGIDEVIIGSNLLEKIPEIVEKYHMGKQVFVVMDQMIYGLYGEKIENTLKKADYKAKMNVFKDKTVLPNEMALAEMLINIEEGTQWILAIGSGAVTDLSRYLSYKMNIPYVSVPTAASMDGYTADSALLLLNGLKQTCKATYPKIIIGDTTILKGTPQILLAAGFGDLTAKITAGADWELGHIVTGVDYCPFVEKIVMDAVDRAIKVSDGISKNDEESAGVLFEGLMITGMPMHWTGLSQPLAGAEHHLTHFWGMKAVAQGRRPHMHGIEVAQGIVLIMQVYKEFLAKDFSNIDVDKVVSAQIDKKAWEEDIKAHFGSSASSVFEENEFMAFDEESVRKEVEFLLAHMDEIKERVKAHLEPYKDIADVLKKVGCITSPAELDLSPEDVKESICYAHFVRKKYTVLRMLGRLGCLEEIADKVVSVIK</sequence>
<dbReference type="GO" id="GO:0046872">
    <property type="term" value="F:metal ion binding"/>
    <property type="evidence" value="ECO:0007669"/>
    <property type="project" value="UniProtKB-KW"/>
</dbReference>
<dbReference type="Pfam" id="PF13685">
    <property type="entry name" value="Fe-ADH_2"/>
    <property type="match status" value="1"/>
</dbReference>
<keyword evidence="1" id="KW-0963">Cytoplasm</keyword>
<evidence type="ECO:0000256" key="2">
    <source>
        <dbReference type="ARBA" id="ARBA00022516"/>
    </source>
</evidence>